<comment type="caution">
    <text evidence="2">The sequence shown here is derived from an EMBL/GenBank/DDBJ whole genome shotgun (WGS) entry which is preliminary data.</text>
</comment>
<sequence length="362" mass="41007">MLITICILLALLLAVGLWLIYRNLKQPYLQPTKALPVQDQLKLQHRARKHLTQQSPRLRALFSVTQAAWIVGLVLILISVYDLEAKLSLLIFPTGTAITSVILLLCGLVLLFVVPLTWPTQSYDYWVRAKADQLGFKPAPVATFKRYRRQAVWSVLAFDLFILVAWISRALATSTAPVLVVEYLIICAIIAIPVVALLTLLIQLPYLYQSRYLELKSGQSVKFGTLHYQANRALLKQQPDLKKRVVTVAVARLIAFIFAIIAFWTLYANIIAPSFAVDTSAVFPAAIYALITLVILETIGALWPTKLYDYLRLLKTDQLPFKVSGSDRFAKFHYHLYYFHLCAGIVWLTIWLAIVGAYYYFG</sequence>
<feature type="transmembrane region" description="Helical" evidence="1">
    <location>
        <begin position="87"/>
        <end position="114"/>
    </location>
</feature>
<evidence type="ECO:0000256" key="1">
    <source>
        <dbReference type="SAM" id="Phobius"/>
    </source>
</evidence>
<gene>
    <name evidence="2" type="ORF">D1831_05410</name>
</gene>
<proteinExistence type="predicted"/>
<dbReference type="OrthoDB" id="2285621at2"/>
<evidence type="ECO:0000313" key="3">
    <source>
        <dbReference type="Proteomes" id="UP000283633"/>
    </source>
</evidence>
<feature type="transmembrane region" description="Helical" evidence="1">
    <location>
        <begin position="282"/>
        <end position="303"/>
    </location>
</feature>
<reference evidence="2 3" key="1">
    <citation type="submission" date="2018-08" db="EMBL/GenBank/DDBJ databases">
        <title>Genome Lactobacillus garii FI11369.</title>
        <authorList>
            <person name="Diaz M."/>
            <person name="Narbad A."/>
        </authorList>
    </citation>
    <scope>NUCLEOTIDE SEQUENCE [LARGE SCALE GENOMIC DNA]</scope>
    <source>
        <strain evidence="2 3">FI11369</strain>
    </source>
</reference>
<evidence type="ECO:0008006" key="4">
    <source>
        <dbReference type="Google" id="ProtNLM"/>
    </source>
</evidence>
<keyword evidence="1" id="KW-0812">Transmembrane</keyword>
<dbReference type="Proteomes" id="UP000283633">
    <property type="component" value="Unassembled WGS sequence"/>
</dbReference>
<dbReference type="EMBL" id="QWZQ01000013">
    <property type="protein sequence ID" value="RRK10868.1"/>
    <property type="molecule type" value="Genomic_DNA"/>
</dbReference>
<keyword evidence="1" id="KW-1133">Transmembrane helix</keyword>
<dbReference type="RefSeq" id="WP_125071907.1">
    <property type="nucleotide sequence ID" value="NZ_QWZQ01000013.1"/>
</dbReference>
<accession>A0A3R8KJ69</accession>
<feature type="transmembrane region" description="Helical" evidence="1">
    <location>
        <begin position="336"/>
        <end position="361"/>
    </location>
</feature>
<evidence type="ECO:0000313" key="2">
    <source>
        <dbReference type="EMBL" id="RRK10868.1"/>
    </source>
</evidence>
<name>A0A3R8KJ69_9LACO</name>
<feature type="transmembrane region" description="Helical" evidence="1">
    <location>
        <begin position="151"/>
        <end position="171"/>
    </location>
</feature>
<keyword evidence="3" id="KW-1185">Reference proteome</keyword>
<feature type="transmembrane region" description="Helical" evidence="1">
    <location>
        <begin position="183"/>
        <end position="208"/>
    </location>
</feature>
<protein>
    <recommendedName>
        <fullName evidence="4">Integral membrane protein</fullName>
    </recommendedName>
</protein>
<keyword evidence="1" id="KW-0472">Membrane</keyword>
<feature type="transmembrane region" description="Helical" evidence="1">
    <location>
        <begin position="245"/>
        <end position="270"/>
    </location>
</feature>
<feature type="transmembrane region" description="Helical" evidence="1">
    <location>
        <begin position="6"/>
        <end position="24"/>
    </location>
</feature>
<dbReference type="AlphaFoldDB" id="A0A3R8KJ69"/>
<feature type="transmembrane region" description="Helical" evidence="1">
    <location>
        <begin position="58"/>
        <end position="81"/>
    </location>
</feature>
<organism evidence="2 3">
    <name type="scientific">Lactiplantibacillus garii</name>
    <dbReference type="NCBI Taxonomy" id="2306423"/>
    <lineage>
        <taxon>Bacteria</taxon>
        <taxon>Bacillati</taxon>
        <taxon>Bacillota</taxon>
        <taxon>Bacilli</taxon>
        <taxon>Lactobacillales</taxon>
        <taxon>Lactobacillaceae</taxon>
        <taxon>Lactiplantibacillus</taxon>
    </lineage>
</organism>